<keyword evidence="2 7" id="KW-0349">Heme</keyword>
<dbReference type="PANTHER" id="PTHR46696">
    <property type="entry name" value="P450, PUTATIVE (EUROFUNG)-RELATED"/>
    <property type="match status" value="1"/>
</dbReference>
<protein>
    <submittedName>
        <fullName evidence="8">Cytochrome P450</fullName>
    </submittedName>
</protein>
<dbReference type="InterPro" id="IPR002397">
    <property type="entry name" value="Cyt_P450_B"/>
</dbReference>
<dbReference type="PRINTS" id="PR00385">
    <property type="entry name" value="P450"/>
</dbReference>
<keyword evidence="6 7" id="KW-0503">Monooxygenase</keyword>
<dbReference type="PROSITE" id="PS00086">
    <property type="entry name" value="CYTOCHROME_P450"/>
    <property type="match status" value="1"/>
</dbReference>
<evidence type="ECO:0000256" key="3">
    <source>
        <dbReference type="ARBA" id="ARBA00022723"/>
    </source>
</evidence>
<sequence length="475" mass="53079">MFVQVGKVSRPGRRTTALTRSMAIRPDHSRPTDTRVAVSKGAVQTVDDFEALDFFRGDELVENPYPYFEALRGQCPVRRERHHGVMMVTGYDEAVQVFNDTETFSSCVSVTGPFPGFPVPLEGDDVTELIERHRDELPMSDQLPTLDPPEHTRHRALLMKLITPRRLKENEASMWEVADRLLDDFLAAGEGEFIGEFVGPFTLLVIADLLGVPAEDRAEFVEVLHHRPRSQAGIGSTGEDTLAHSPLEFLYARFTAYIEDRRREPRGDVLTGLATATFPDGSTPEVIDVVRVAANLFAAGQETTVRLISSAIKLLVERPDLQRLLRAEPDRIPNFIEETLRMESPIKGDFRLSRVPTTVGGVDIPAGTTVMVLNGAANRDPRHFEDPATFDVERKNARHHIAFGRGIHTCPGAPLARAEARVALTRLLDRTADVRLDERVHGPADARRFRYLPTYILRGLTNLNLQFTPAEDKAR</sequence>
<evidence type="ECO:0000256" key="4">
    <source>
        <dbReference type="ARBA" id="ARBA00023002"/>
    </source>
</evidence>
<dbReference type="AlphaFoldDB" id="A0A1H6C2W8"/>
<dbReference type="Proteomes" id="UP000236723">
    <property type="component" value="Unassembled WGS sequence"/>
</dbReference>
<dbReference type="GO" id="GO:0020037">
    <property type="term" value="F:heme binding"/>
    <property type="evidence" value="ECO:0007669"/>
    <property type="project" value="InterPro"/>
</dbReference>
<name>A0A1H6C2W8_9ACTN</name>
<dbReference type="GO" id="GO:0008395">
    <property type="term" value="F:steroid hydroxylase activity"/>
    <property type="evidence" value="ECO:0007669"/>
    <property type="project" value="TreeGrafter"/>
</dbReference>
<dbReference type="GO" id="GO:0005506">
    <property type="term" value="F:iron ion binding"/>
    <property type="evidence" value="ECO:0007669"/>
    <property type="project" value="InterPro"/>
</dbReference>
<proteinExistence type="inferred from homology"/>
<keyword evidence="5 7" id="KW-0408">Iron</keyword>
<evidence type="ECO:0000256" key="5">
    <source>
        <dbReference type="ARBA" id="ARBA00023004"/>
    </source>
</evidence>
<dbReference type="GO" id="GO:0036199">
    <property type="term" value="F:cholest-4-en-3-one 26-monooxygenase activity"/>
    <property type="evidence" value="ECO:0007669"/>
    <property type="project" value="TreeGrafter"/>
</dbReference>
<dbReference type="SUPFAM" id="SSF48264">
    <property type="entry name" value="Cytochrome P450"/>
    <property type="match status" value="1"/>
</dbReference>
<dbReference type="GO" id="GO:0006707">
    <property type="term" value="P:cholesterol catabolic process"/>
    <property type="evidence" value="ECO:0007669"/>
    <property type="project" value="TreeGrafter"/>
</dbReference>
<dbReference type="InterPro" id="IPR001128">
    <property type="entry name" value="Cyt_P450"/>
</dbReference>
<reference evidence="9" key="1">
    <citation type="submission" date="2016-10" db="EMBL/GenBank/DDBJ databases">
        <authorList>
            <person name="Varghese N."/>
            <person name="Submissions S."/>
        </authorList>
    </citation>
    <scope>NUCLEOTIDE SEQUENCE [LARGE SCALE GENOMIC DNA]</scope>
    <source>
        <strain evidence="9">DSM 43163</strain>
    </source>
</reference>
<evidence type="ECO:0000313" key="9">
    <source>
        <dbReference type="Proteomes" id="UP000236723"/>
    </source>
</evidence>
<evidence type="ECO:0000256" key="7">
    <source>
        <dbReference type="RuleBase" id="RU000461"/>
    </source>
</evidence>
<dbReference type="Gene3D" id="1.10.630.10">
    <property type="entry name" value="Cytochrome P450"/>
    <property type="match status" value="1"/>
</dbReference>
<dbReference type="PANTHER" id="PTHR46696:SF4">
    <property type="entry name" value="BIOTIN BIOSYNTHESIS CYTOCHROME P450"/>
    <property type="match status" value="1"/>
</dbReference>
<dbReference type="PRINTS" id="PR00359">
    <property type="entry name" value="BP450"/>
</dbReference>
<evidence type="ECO:0000313" key="8">
    <source>
        <dbReference type="EMBL" id="SEG67309.1"/>
    </source>
</evidence>
<keyword evidence="9" id="KW-1185">Reference proteome</keyword>
<evidence type="ECO:0000256" key="1">
    <source>
        <dbReference type="ARBA" id="ARBA00010617"/>
    </source>
</evidence>
<evidence type="ECO:0000256" key="2">
    <source>
        <dbReference type="ARBA" id="ARBA00022617"/>
    </source>
</evidence>
<keyword evidence="4 7" id="KW-0560">Oxidoreductase</keyword>
<dbReference type="FunFam" id="1.10.630.10:FF:000018">
    <property type="entry name" value="Cytochrome P450 monooxygenase"/>
    <property type="match status" value="1"/>
</dbReference>
<dbReference type="EMBL" id="FNVO01000008">
    <property type="protein sequence ID" value="SEG67309.1"/>
    <property type="molecule type" value="Genomic_DNA"/>
</dbReference>
<dbReference type="InterPro" id="IPR017972">
    <property type="entry name" value="Cyt_P450_CS"/>
</dbReference>
<dbReference type="Pfam" id="PF00067">
    <property type="entry name" value="p450"/>
    <property type="match status" value="1"/>
</dbReference>
<accession>A0A1H6C2W8</accession>
<organism evidence="8 9">
    <name type="scientific">Thermomonospora echinospora</name>
    <dbReference type="NCBI Taxonomy" id="1992"/>
    <lineage>
        <taxon>Bacteria</taxon>
        <taxon>Bacillati</taxon>
        <taxon>Actinomycetota</taxon>
        <taxon>Actinomycetes</taxon>
        <taxon>Streptosporangiales</taxon>
        <taxon>Thermomonosporaceae</taxon>
        <taxon>Thermomonospora</taxon>
    </lineage>
</organism>
<dbReference type="InterPro" id="IPR036396">
    <property type="entry name" value="Cyt_P450_sf"/>
</dbReference>
<gene>
    <name evidence="8" type="ORF">SAMN04489712_108275</name>
</gene>
<keyword evidence="3 7" id="KW-0479">Metal-binding</keyword>
<evidence type="ECO:0000256" key="6">
    <source>
        <dbReference type="ARBA" id="ARBA00023033"/>
    </source>
</evidence>
<comment type="similarity">
    <text evidence="1 7">Belongs to the cytochrome P450 family.</text>
</comment>